<dbReference type="RefSeq" id="WP_164431247.1">
    <property type="nucleotide sequence ID" value="NZ_JAAIKT010000037.1"/>
</dbReference>
<accession>A0A6G4AKY3</accession>
<organism evidence="2 3">
    <name type="scientific">Streptomyces rhizosphaericus</name>
    <dbReference type="NCBI Taxonomy" id="114699"/>
    <lineage>
        <taxon>Bacteria</taxon>
        <taxon>Bacillati</taxon>
        <taxon>Actinomycetota</taxon>
        <taxon>Actinomycetes</taxon>
        <taxon>Kitasatosporales</taxon>
        <taxon>Streptomycetaceae</taxon>
        <taxon>Streptomyces</taxon>
        <taxon>Streptomyces violaceusniger group</taxon>
    </lineage>
</organism>
<proteinExistence type="predicted"/>
<reference evidence="2" key="1">
    <citation type="submission" date="2020-02" db="EMBL/GenBank/DDBJ databases">
        <title>A new Streptomyces sp. for controlling soil-borne diseases.</title>
        <authorList>
            <person name="Li X."/>
            <person name="Tian Y."/>
            <person name="Gao K."/>
        </authorList>
    </citation>
    <scope>NUCLEOTIDE SEQUENCE [LARGE SCALE GENOMIC DNA]</scope>
    <source>
        <strain evidence="2">0250</strain>
    </source>
</reference>
<evidence type="ECO:0000313" key="3">
    <source>
        <dbReference type="Proteomes" id="UP000476310"/>
    </source>
</evidence>
<protein>
    <submittedName>
        <fullName evidence="2">Uncharacterized protein</fullName>
    </submittedName>
</protein>
<dbReference type="AlphaFoldDB" id="A0A6G4AKY3"/>
<keyword evidence="3" id="KW-1185">Reference proteome</keyword>
<dbReference type="Proteomes" id="UP000476310">
    <property type="component" value="Unassembled WGS sequence"/>
</dbReference>
<evidence type="ECO:0000256" key="1">
    <source>
        <dbReference type="SAM" id="MobiDB-lite"/>
    </source>
</evidence>
<feature type="compositionally biased region" description="Basic and acidic residues" evidence="1">
    <location>
        <begin position="1"/>
        <end position="14"/>
    </location>
</feature>
<comment type="caution">
    <text evidence="2">The sequence shown here is derived from an EMBL/GenBank/DDBJ whole genome shotgun (WGS) entry which is preliminary data.</text>
</comment>
<sequence length="60" mass="7002">MAKSKETKADDNRRTSNLRSAVFDYRHRSGADREFVDVVWSGLRHQDAPPEGHDYPTRDR</sequence>
<feature type="region of interest" description="Disordered" evidence="1">
    <location>
        <begin position="1"/>
        <end position="20"/>
    </location>
</feature>
<gene>
    <name evidence="2" type="ORF">G4H13_26975</name>
</gene>
<evidence type="ECO:0000313" key="2">
    <source>
        <dbReference type="EMBL" id="NEW73908.1"/>
    </source>
</evidence>
<dbReference type="EMBL" id="JAAIKT010000037">
    <property type="protein sequence ID" value="NEW73908.1"/>
    <property type="molecule type" value="Genomic_DNA"/>
</dbReference>
<name>A0A6G4AKY3_9ACTN</name>